<comment type="similarity">
    <text evidence="1">Belongs to the LOB domain-containing protein family.</text>
</comment>
<dbReference type="EMBL" id="JBBWWQ010000009">
    <property type="protein sequence ID" value="KAK8939159.1"/>
    <property type="molecule type" value="Genomic_DNA"/>
</dbReference>
<dbReference type="PANTHER" id="PTHR31301">
    <property type="entry name" value="LOB DOMAIN-CONTAINING PROTEIN 4-RELATED"/>
    <property type="match status" value="1"/>
</dbReference>
<evidence type="ECO:0000313" key="4">
    <source>
        <dbReference type="Proteomes" id="UP001418222"/>
    </source>
</evidence>
<comment type="caution">
    <text evidence="3">The sequence shown here is derived from an EMBL/GenBank/DDBJ whole genome shotgun (WGS) entry which is preliminary data.</text>
</comment>
<proteinExistence type="inferred from homology"/>
<accession>A0AAP0G601</accession>
<gene>
    <name evidence="3" type="primary">LBD22</name>
    <name evidence="3" type="ORF">KSP39_PZI011123</name>
</gene>
<organism evidence="3 4">
    <name type="scientific">Platanthera zijinensis</name>
    <dbReference type="NCBI Taxonomy" id="2320716"/>
    <lineage>
        <taxon>Eukaryota</taxon>
        <taxon>Viridiplantae</taxon>
        <taxon>Streptophyta</taxon>
        <taxon>Embryophyta</taxon>
        <taxon>Tracheophyta</taxon>
        <taxon>Spermatophyta</taxon>
        <taxon>Magnoliopsida</taxon>
        <taxon>Liliopsida</taxon>
        <taxon>Asparagales</taxon>
        <taxon>Orchidaceae</taxon>
        <taxon>Orchidoideae</taxon>
        <taxon>Orchideae</taxon>
        <taxon>Orchidinae</taxon>
        <taxon>Platanthera</taxon>
    </lineage>
</organism>
<dbReference type="InterPro" id="IPR004883">
    <property type="entry name" value="LOB"/>
</dbReference>
<sequence>MMSSVTAAQIGHHSSSSASSAGSSASPSACAACKYQRRRCHRDCILAPYFPADNQKQFLNAHRLFGVANIMKILNSVQPVNRKCAMRSIIEQSNVRAIDPVGGCYRIVADLEKKIQATTAELEFVRSKIDFYRAQMEPPAANIAGSSEANYLAAIAAAEFYPNMGAMQQHQQQQYYNYYLPDAQEGQGSDLNGSMITNGVGVDMNINGPASQNGLDLEMLSLGQVVDAGEDEAARPLVDMFEMRPAFGIDGGDSREMTADSTVTALPYSAKIEPNDEINHMENVLEEDLKSAASLFTLTNCNTR</sequence>
<keyword evidence="4" id="KW-1185">Reference proteome</keyword>
<dbReference type="AlphaFoldDB" id="A0AAP0G601"/>
<feature type="domain" description="LOB" evidence="2">
    <location>
        <begin position="28"/>
        <end position="129"/>
    </location>
</feature>
<dbReference type="PROSITE" id="PS50891">
    <property type="entry name" value="LOB"/>
    <property type="match status" value="1"/>
</dbReference>
<dbReference type="PANTHER" id="PTHR31301:SF186">
    <property type="entry name" value="OS09G0364100 PROTEIN"/>
    <property type="match status" value="1"/>
</dbReference>
<evidence type="ECO:0000313" key="3">
    <source>
        <dbReference type="EMBL" id="KAK8939159.1"/>
    </source>
</evidence>
<evidence type="ECO:0000259" key="2">
    <source>
        <dbReference type="PROSITE" id="PS50891"/>
    </source>
</evidence>
<dbReference type="Proteomes" id="UP001418222">
    <property type="component" value="Unassembled WGS sequence"/>
</dbReference>
<protein>
    <submittedName>
        <fullName evidence="3">LOB domain-containing protein 22</fullName>
    </submittedName>
</protein>
<reference evidence="3 4" key="1">
    <citation type="journal article" date="2022" name="Nat. Plants">
        <title>Genomes of leafy and leafless Platanthera orchids illuminate the evolution of mycoheterotrophy.</title>
        <authorList>
            <person name="Li M.H."/>
            <person name="Liu K.W."/>
            <person name="Li Z."/>
            <person name="Lu H.C."/>
            <person name="Ye Q.L."/>
            <person name="Zhang D."/>
            <person name="Wang J.Y."/>
            <person name="Li Y.F."/>
            <person name="Zhong Z.M."/>
            <person name="Liu X."/>
            <person name="Yu X."/>
            <person name="Liu D.K."/>
            <person name="Tu X.D."/>
            <person name="Liu B."/>
            <person name="Hao Y."/>
            <person name="Liao X.Y."/>
            <person name="Jiang Y.T."/>
            <person name="Sun W.H."/>
            <person name="Chen J."/>
            <person name="Chen Y.Q."/>
            <person name="Ai Y."/>
            <person name="Zhai J.W."/>
            <person name="Wu S.S."/>
            <person name="Zhou Z."/>
            <person name="Hsiao Y.Y."/>
            <person name="Wu W.L."/>
            <person name="Chen Y.Y."/>
            <person name="Lin Y.F."/>
            <person name="Hsu J.L."/>
            <person name="Li C.Y."/>
            <person name="Wang Z.W."/>
            <person name="Zhao X."/>
            <person name="Zhong W.Y."/>
            <person name="Ma X.K."/>
            <person name="Ma L."/>
            <person name="Huang J."/>
            <person name="Chen G.Z."/>
            <person name="Huang M.Z."/>
            <person name="Huang L."/>
            <person name="Peng D.H."/>
            <person name="Luo Y.B."/>
            <person name="Zou S.Q."/>
            <person name="Chen S.P."/>
            <person name="Lan S."/>
            <person name="Tsai W.C."/>
            <person name="Van de Peer Y."/>
            <person name="Liu Z.J."/>
        </authorList>
    </citation>
    <scope>NUCLEOTIDE SEQUENCE [LARGE SCALE GENOMIC DNA]</scope>
    <source>
        <strain evidence="3">Lor287</strain>
    </source>
</reference>
<dbReference type="Pfam" id="PF03195">
    <property type="entry name" value="LOB"/>
    <property type="match status" value="1"/>
</dbReference>
<name>A0AAP0G601_9ASPA</name>
<evidence type="ECO:0000256" key="1">
    <source>
        <dbReference type="ARBA" id="ARBA00005474"/>
    </source>
</evidence>